<keyword evidence="1 3" id="KW-0378">Hydrolase</keyword>
<evidence type="ECO:0000313" key="4">
    <source>
        <dbReference type="Proteomes" id="UP000326202"/>
    </source>
</evidence>
<organism evidence="3 4">
    <name type="scientific">Hypericibacter terrae</name>
    <dbReference type="NCBI Taxonomy" id="2602015"/>
    <lineage>
        <taxon>Bacteria</taxon>
        <taxon>Pseudomonadati</taxon>
        <taxon>Pseudomonadota</taxon>
        <taxon>Alphaproteobacteria</taxon>
        <taxon>Rhodospirillales</taxon>
        <taxon>Dongiaceae</taxon>
        <taxon>Hypericibacter</taxon>
    </lineage>
</organism>
<dbReference type="RefSeq" id="WP_151175685.1">
    <property type="nucleotide sequence ID" value="NZ_CP042906.1"/>
</dbReference>
<dbReference type="InterPro" id="IPR050345">
    <property type="entry name" value="Aliph_Amidase/BUP"/>
</dbReference>
<dbReference type="InterPro" id="IPR036526">
    <property type="entry name" value="C-N_Hydrolase_sf"/>
</dbReference>
<dbReference type="OrthoDB" id="9803803at2"/>
<dbReference type="Proteomes" id="UP000326202">
    <property type="component" value="Chromosome"/>
</dbReference>
<dbReference type="KEGG" id="htq:FRZ44_04890"/>
<dbReference type="InterPro" id="IPR003010">
    <property type="entry name" value="C-N_Hydrolase"/>
</dbReference>
<name>A0A5J6MCT2_9PROT</name>
<reference evidence="3 4" key="1">
    <citation type="submission" date="2019-08" db="EMBL/GenBank/DDBJ databases">
        <title>Hyperibacter terrae gen. nov., sp. nov. and Hyperibacter viscosus sp. nov., two new members in the family Rhodospirillaceae isolated from the rhizosphere of Hypericum perforatum.</title>
        <authorList>
            <person name="Noviana Z."/>
        </authorList>
    </citation>
    <scope>NUCLEOTIDE SEQUENCE [LARGE SCALE GENOMIC DNA]</scope>
    <source>
        <strain evidence="3 4">R5913</strain>
    </source>
</reference>
<accession>A0A5J6MCT2</accession>
<dbReference type="PANTHER" id="PTHR43674">
    <property type="entry name" value="NITRILASE C965.09-RELATED"/>
    <property type="match status" value="1"/>
</dbReference>
<evidence type="ECO:0000259" key="2">
    <source>
        <dbReference type="PROSITE" id="PS50263"/>
    </source>
</evidence>
<proteinExistence type="predicted"/>
<dbReference type="EMBL" id="CP042906">
    <property type="protein sequence ID" value="QEX15209.1"/>
    <property type="molecule type" value="Genomic_DNA"/>
</dbReference>
<dbReference type="AlphaFoldDB" id="A0A5J6MCT2"/>
<dbReference type="GO" id="GO:0033388">
    <property type="term" value="P:putrescine biosynthetic process from arginine"/>
    <property type="evidence" value="ECO:0007669"/>
    <property type="project" value="TreeGrafter"/>
</dbReference>
<evidence type="ECO:0000313" key="3">
    <source>
        <dbReference type="EMBL" id="QEX15209.1"/>
    </source>
</evidence>
<dbReference type="Gene3D" id="3.60.110.10">
    <property type="entry name" value="Carbon-nitrogen hydrolase"/>
    <property type="match status" value="1"/>
</dbReference>
<dbReference type="CDD" id="cd07573">
    <property type="entry name" value="CPA"/>
    <property type="match status" value="1"/>
</dbReference>
<dbReference type="PROSITE" id="PS50263">
    <property type="entry name" value="CN_HYDROLASE"/>
    <property type="match status" value="1"/>
</dbReference>
<feature type="domain" description="CN hydrolase" evidence="2">
    <location>
        <begin position="5"/>
        <end position="258"/>
    </location>
</feature>
<dbReference type="Pfam" id="PF00795">
    <property type="entry name" value="CN_hydrolase"/>
    <property type="match status" value="1"/>
</dbReference>
<dbReference type="PANTHER" id="PTHR43674:SF2">
    <property type="entry name" value="BETA-UREIDOPROPIONASE"/>
    <property type="match status" value="1"/>
</dbReference>
<protein>
    <submittedName>
        <fullName evidence="3">N-carbamoylputrescine amidohydrolase</fullName>
    </submittedName>
</protein>
<gene>
    <name evidence="3" type="primary">aguB</name>
    <name evidence="3" type="ORF">FRZ44_04890</name>
</gene>
<dbReference type="SUPFAM" id="SSF56317">
    <property type="entry name" value="Carbon-nitrogen hydrolase"/>
    <property type="match status" value="1"/>
</dbReference>
<keyword evidence="4" id="KW-1185">Reference proteome</keyword>
<evidence type="ECO:0000256" key="1">
    <source>
        <dbReference type="ARBA" id="ARBA00022801"/>
    </source>
</evidence>
<sequence length="292" mass="32714">MPRPLTVAALQTTHDWNQTATVARVLDLAHRAADRGAQLVLPSELFEAPYFCKTDNPKYRELARPLAGHPTVALFQKFARERGVVVPVSIYERAEDGLFNTTAVVDADGTLLGRYRKSHIPQFPGYRENAFFAPSQEGPKVWATRHLKLGVGICWDQWFPEQARMMALMGAELLVYPTAIGSEVNSKWDSRDQWQTVMRGHAAANLVPVLAANRTGRETDDGVTIDFYGSSFLTDHVGAMIASASRTREEIVIGTVDLDLAYDARDYWGVYHTRRPEMYRQIVETPVGPPPR</sequence>
<dbReference type="GO" id="GO:0050126">
    <property type="term" value="F:N-carbamoylputrescine amidase activity"/>
    <property type="evidence" value="ECO:0007669"/>
    <property type="project" value="TreeGrafter"/>
</dbReference>